<gene>
    <name evidence="6" type="ORF">Sangu_0577200</name>
</gene>
<keyword evidence="2" id="KW-0067">ATP-binding</keyword>
<dbReference type="GO" id="GO:0003777">
    <property type="term" value="F:microtubule motor activity"/>
    <property type="evidence" value="ECO:0007669"/>
    <property type="project" value="InterPro"/>
</dbReference>
<keyword evidence="1 2" id="KW-0505">Motor protein</keyword>
<organism evidence="6">
    <name type="scientific">Sesamum angustifolium</name>
    <dbReference type="NCBI Taxonomy" id="2727405"/>
    <lineage>
        <taxon>Eukaryota</taxon>
        <taxon>Viridiplantae</taxon>
        <taxon>Streptophyta</taxon>
        <taxon>Embryophyta</taxon>
        <taxon>Tracheophyta</taxon>
        <taxon>Spermatophyta</taxon>
        <taxon>Magnoliopsida</taxon>
        <taxon>eudicotyledons</taxon>
        <taxon>Gunneridae</taxon>
        <taxon>Pentapetalae</taxon>
        <taxon>asterids</taxon>
        <taxon>lamiids</taxon>
        <taxon>Lamiales</taxon>
        <taxon>Pedaliaceae</taxon>
        <taxon>Sesamum</taxon>
    </lineage>
</organism>
<dbReference type="PROSITE" id="PS50067">
    <property type="entry name" value="KINESIN_MOTOR_2"/>
    <property type="match status" value="2"/>
</dbReference>
<comment type="caution">
    <text evidence="2">Lacks conserved residue(s) required for the propagation of feature annotation.</text>
</comment>
<reference evidence="6" key="1">
    <citation type="submission" date="2020-06" db="EMBL/GenBank/DDBJ databases">
        <authorList>
            <person name="Li T."/>
            <person name="Hu X."/>
            <person name="Zhang T."/>
            <person name="Song X."/>
            <person name="Zhang H."/>
            <person name="Dai N."/>
            <person name="Sheng W."/>
            <person name="Hou X."/>
            <person name="Wei L."/>
        </authorList>
    </citation>
    <scope>NUCLEOTIDE SEQUENCE</scope>
    <source>
        <strain evidence="6">G01</strain>
        <tissue evidence="6">Leaf</tissue>
    </source>
</reference>
<evidence type="ECO:0000256" key="4">
    <source>
        <dbReference type="SAM" id="MobiDB-lite"/>
    </source>
</evidence>
<feature type="domain" description="Kinesin motor" evidence="5">
    <location>
        <begin position="305"/>
        <end position="339"/>
    </location>
</feature>
<dbReference type="EMBL" id="JACGWK010000003">
    <property type="protein sequence ID" value="KAL0364796.1"/>
    <property type="molecule type" value="Genomic_DNA"/>
</dbReference>
<evidence type="ECO:0000256" key="2">
    <source>
        <dbReference type="PROSITE-ProRule" id="PRU00283"/>
    </source>
</evidence>
<feature type="binding site" evidence="2">
    <location>
        <begin position="187"/>
        <end position="194"/>
    </location>
    <ligand>
        <name>ATP</name>
        <dbReference type="ChEBI" id="CHEBI:30616"/>
    </ligand>
</feature>
<comment type="caution">
    <text evidence="6">The sequence shown here is derived from an EMBL/GenBank/DDBJ whole genome shotgun (WGS) entry which is preliminary data.</text>
</comment>
<evidence type="ECO:0000259" key="5">
    <source>
        <dbReference type="PROSITE" id="PS50067"/>
    </source>
</evidence>
<dbReference type="InterPro" id="IPR001752">
    <property type="entry name" value="Kinesin_motor_dom"/>
</dbReference>
<dbReference type="InterPro" id="IPR027417">
    <property type="entry name" value="P-loop_NTPase"/>
</dbReference>
<sequence>MDDQTLDTLCSDFDQAVTLSGRCTGQFGGNSHVAETSDASNDTQEIQGQTLPIFQKIEDLSNKVQIIRKEHAFLCNEVKGITADSLLDSEAFSALQNISMEHEHLKKKYHEQCELLKKKYLEECSERKKLYNEENELQITCSDSSRKLFKFDHVFRPEDNQEAVFAQTLPIVTSVLDGYNVCIFAYGQTGTGKTYTMEGTPENRGVNYRTLDELFRISNERSSIMRYELFVSMLEVYNEKIRDLLVENSNQPVKKLEIKQSAEGTQEVPGLVEARVYGTDELVACDCHGREFSKWAKDKEPIVAGGDCKTLMFVQISPNVADLGETLCSLNFASRVRGVEHGPARRQTDHTELLKYKQLAEKAKQDEKETRKLQESLQSLQLRLAAREHICRNLQEKVRDLENQLAEERKARLKQENRVLASISTQSALSTSNQAQKTSTDKKPPLAPSKLRLPLRRITNFVPIPPVPSNQTRMSVLPVVDEDKENISCTLRKETKARPTLKPRRGSIAVRPNPPASSQVLQPKRRASIATIRPESNTNLATPLRSSVRSRNDRAVGRQSFVWDPQRVWRTSRVSSPLPQSRELSSATIEATPVGQRSSKFKASPPSQAGSWRPKHPTVVALHKKHLVWSPLKMRGMKSNNWKS</sequence>
<dbReference type="PANTHER" id="PTHR47972">
    <property type="entry name" value="KINESIN-LIKE PROTEIN KLP-3"/>
    <property type="match status" value="1"/>
</dbReference>
<feature type="coiled-coil region" evidence="3">
    <location>
        <begin position="356"/>
        <end position="423"/>
    </location>
</feature>
<dbReference type="GO" id="GO:0007018">
    <property type="term" value="P:microtubule-based movement"/>
    <property type="evidence" value="ECO:0007669"/>
    <property type="project" value="InterPro"/>
</dbReference>
<dbReference type="AlphaFoldDB" id="A0AAW2QAN4"/>
<feature type="region of interest" description="Disordered" evidence="4">
    <location>
        <begin position="424"/>
        <end position="448"/>
    </location>
</feature>
<dbReference type="Pfam" id="PF00225">
    <property type="entry name" value="Kinesin"/>
    <property type="match status" value="1"/>
</dbReference>
<comment type="similarity">
    <text evidence="2">Belongs to the TRAFAC class myosin-kinesin ATPase superfamily. Kinesin family.</text>
</comment>
<keyword evidence="3" id="KW-0175">Coiled coil</keyword>
<evidence type="ECO:0000256" key="3">
    <source>
        <dbReference type="SAM" id="Coils"/>
    </source>
</evidence>
<protein>
    <submittedName>
        <fullName evidence="6">Kinesin-like protein KIN-14S</fullName>
    </submittedName>
</protein>
<proteinExistence type="inferred from homology"/>
<feature type="compositionally biased region" description="Polar residues" evidence="4">
    <location>
        <begin position="574"/>
        <end position="589"/>
    </location>
</feature>
<feature type="compositionally biased region" description="Polar residues" evidence="4">
    <location>
        <begin position="534"/>
        <end position="549"/>
    </location>
</feature>
<evidence type="ECO:0000256" key="1">
    <source>
        <dbReference type="ARBA" id="ARBA00023175"/>
    </source>
</evidence>
<feature type="region of interest" description="Disordered" evidence="4">
    <location>
        <begin position="497"/>
        <end position="555"/>
    </location>
</feature>
<dbReference type="GO" id="GO:0015630">
    <property type="term" value="C:microtubule cytoskeleton"/>
    <property type="evidence" value="ECO:0007669"/>
    <property type="project" value="TreeGrafter"/>
</dbReference>
<dbReference type="InterPro" id="IPR027640">
    <property type="entry name" value="Kinesin-like_fam"/>
</dbReference>
<name>A0AAW2QAN4_9LAMI</name>
<reference evidence="6" key="2">
    <citation type="journal article" date="2024" name="Plant">
        <title>Genomic evolution and insights into agronomic trait innovations of Sesamum species.</title>
        <authorList>
            <person name="Miao H."/>
            <person name="Wang L."/>
            <person name="Qu L."/>
            <person name="Liu H."/>
            <person name="Sun Y."/>
            <person name="Le M."/>
            <person name="Wang Q."/>
            <person name="Wei S."/>
            <person name="Zheng Y."/>
            <person name="Lin W."/>
            <person name="Duan Y."/>
            <person name="Cao H."/>
            <person name="Xiong S."/>
            <person name="Wang X."/>
            <person name="Wei L."/>
            <person name="Li C."/>
            <person name="Ma Q."/>
            <person name="Ju M."/>
            <person name="Zhao R."/>
            <person name="Li G."/>
            <person name="Mu C."/>
            <person name="Tian Q."/>
            <person name="Mei H."/>
            <person name="Zhang T."/>
            <person name="Gao T."/>
            <person name="Zhang H."/>
        </authorList>
    </citation>
    <scope>NUCLEOTIDE SEQUENCE</scope>
    <source>
        <strain evidence="6">G01</strain>
    </source>
</reference>
<dbReference type="SMART" id="SM00129">
    <property type="entry name" value="KISc"/>
    <property type="match status" value="1"/>
</dbReference>
<feature type="domain" description="Kinesin motor" evidence="5">
    <location>
        <begin position="110"/>
        <end position="282"/>
    </location>
</feature>
<evidence type="ECO:0000313" key="6">
    <source>
        <dbReference type="EMBL" id="KAL0364796.1"/>
    </source>
</evidence>
<feature type="region of interest" description="Disordered" evidence="4">
    <location>
        <begin position="574"/>
        <end position="617"/>
    </location>
</feature>
<dbReference type="PANTHER" id="PTHR47972:SF2">
    <property type="entry name" value="KINESIN-LIKE PROTEIN KIN-14S"/>
    <property type="match status" value="1"/>
</dbReference>
<keyword evidence="2" id="KW-0547">Nucleotide-binding</keyword>
<dbReference type="InterPro" id="IPR036961">
    <property type="entry name" value="Kinesin_motor_dom_sf"/>
</dbReference>
<dbReference type="Gene3D" id="3.40.850.10">
    <property type="entry name" value="Kinesin motor domain"/>
    <property type="match status" value="1"/>
</dbReference>
<accession>A0AAW2QAN4</accession>
<dbReference type="Gene3D" id="1.20.58.1980">
    <property type="match status" value="1"/>
</dbReference>
<dbReference type="GO" id="GO:0008017">
    <property type="term" value="F:microtubule binding"/>
    <property type="evidence" value="ECO:0007669"/>
    <property type="project" value="InterPro"/>
</dbReference>
<feature type="compositionally biased region" description="Polar residues" evidence="4">
    <location>
        <begin position="424"/>
        <end position="438"/>
    </location>
</feature>
<dbReference type="GO" id="GO:0005524">
    <property type="term" value="F:ATP binding"/>
    <property type="evidence" value="ECO:0007669"/>
    <property type="project" value="UniProtKB-UniRule"/>
</dbReference>
<dbReference type="SUPFAM" id="SSF52540">
    <property type="entry name" value="P-loop containing nucleoside triphosphate hydrolases"/>
    <property type="match status" value="1"/>
</dbReference>